<dbReference type="AlphaFoldDB" id="A0A364Y494"/>
<dbReference type="InterPro" id="IPR045538">
    <property type="entry name" value="CIS_TMP"/>
</dbReference>
<sequence length="489" mass="56215">MKQIKNDILVRTVCWDIHARSVATGMQWQDSVSSFSHSNLPTIIENTLRRYNRDEDTITLSRLALDLGTISDEFEIGARVEEMLKRAFEDNGSAITTKHGEFHHVANQGNVSCLTQFKFYLIHGYLDWNADTHQFKTSAEVFGLLTDLDDQAFIAWYAQLVASRSSRLEIGCVVNRFIEFFSVDELVEIGKKFARVSPTFNQLIEHMESLLTSLPVTKSLRFAHLRTIAEVGSNESADFEDMVLFWWKSMEDVSIYDARGVKEVRRRVENVSEEDEGNEANVFLVNIHRIVMPSSNTSEKHFLDEATSESVSVKVKSNQQRVQQREFFVENAGVVLLYPFLKRLFHDKGLVDEANDFIDHTSRMSACRLIQHLVSPTMPVLEFQLVLPKVLCGYGIDDAIVDTALASMSIQESNEFLASTYDGWEKVKRTSPDGFRESFLKRSGKLYDEQHNWLLMVERKAWDILLETIPYPLSVIKLPWMTKPIYVQW</sequence>
<dbReference type="Proteomes" id="UP000251889">
    <property type="component" value="Unassembled WGS sequence"/>
</dbReference>
<evidence type="ECO:0000313" key="1">
    <source>
        <dbReference type="EMBL" id="RAW01586.1"/>
    </source>
</evidence>
<dbReference type="RefSeq" id="WP_112746326.1">
    <property type="nucleotide sequence ID" value="NZ_QMFY01000003.1"/>
</dbReference>
<dbReference type="Pfam" id="PF19268">
    <property type="entry name" value="CIS_TMP"/>
    <property type="match status" value="1"/>
</dbReference>
<dbReference type="OrthoDB" id="1488184at2"/>
<dbReference type="EMBL" id="QMFY01000003">
    <property type="protein sequence ID" value="RAW01586.1"/>
    <property type="molecule type" value="Genomic_DNA"/>
</dbReference>
<accession>A0A364Y494</accession>
<keyword evidence="2" id="KW-1185">Reference proteome</keyword>
<comment type="caution">
    <text evidence="1">The sequence shown here is derived from an EMBL/GenBank/DDBJ whole genome shotgun (WGS) entry which is preliminary data.</text>
</comment>
<organism evidence="1 2">
    <name type="scientific">Pseudochryseolinea flava</name>
    <dbReference type="NCBI Taxonomy" id="2059302"/>
    <lineage>
        <taxon>Bacteria</taxon>
        <taxon>Pseudomonadati</taxon>
        <taxon>Bacteroidota</taxon>
        <taxon>Cytophagia</taxon>
        <taxon>Cytophagales</taxon>
        <taxon>Fulvivirgaceae</taxon>
        <taxon>Pseudochryseolinea</taxon>
    </lineage>
</organism>
<name>A0A364Y494_9BACT</name>
<reference evidence="1 2" key="1">
    <citation type="submission" date="2018-06" db="EMBL/GenBank/DDBJ databases">
        <title>Chryseolinea flavus sp. nov., a member of the phylum Bacteroidetes isolated from soil.</title>
        <authorList>
            <person name="Li Y."/>
            <person name="Wang J."/>
        </authorList>
    </citation>
    <scope>NUCLEOTIDE SEQUENCE [LARGE SCALE GENOMIC DNA]</scope>
    <source>
        <strain evidence="1 2">SDU1-6</strain>
    </source>
</reference>
<evidence type="ECO:0000313" key="2">
    <source>
        <dbReference type="Proteomes" id="UP000251889"/>
    </source>
</evidence>
<protein>
    <submittedName>
        <fullName evidence="1">Uncharacterized protein</fullName>
    </submittedName>
</protein>
<proteinExistence type="predicted"/>
<gene>
    <name evidence="1" type="ORF">DQQ10_07970</name>
</gene>